<evidence type="ECO:0000256" key="1">
    <source>
        <dbReference type="ARBA" id="ARBA00004302"/>
    </source>
</evidence>
<comment type="caution">
    <text evidence="18">The sequence shown here is derived from an EMBL/GenBank/DDBJ whole genome shotgun (WGS) entry which is preliminary data.</text>
</comment>
<dbReference type="PROSITE" id="PS51115">
    <property type="entry name" value="LAMININ_IVA"/>
    <property type="match status" value="1"/>
</dbReference>
<evidence type="ECO:0000313" key="18">
    <source>
        <dbReference type="EMBL" id="GFR33465.1"/>
    </source>
</evidence>
<keyword evidence="3" id="KW-0272">Extracellular matrix</keyword>
<evidence type="ECO:0000256" key="12">
    <source>
        <dbReference type="PROSITE-ProRule" id="PRU00122"/>
    </source>
</evidence>
<evidence type="ECO:0000256" key="8">
    <source>
        <dbReference type="ARBA" id="ARBA00023054"/>
    </source>
</evidence>
<feature type="disulfide bond" evidence="12">
    <location>
        <begin position="1801"/>
        <end position="1828"/>
    </location>
</feature>
<evidence type="ECO:0000256" key="10">
    <source>
        <dbReference type="ARBA" id="ARBA00023180"/>
    </source>
</evidence>
<evidence type="ECO:0000256" key="6">
    <source>
        <dbReference type="ARBA" id="ARBA00022869"/>
    </source>
</evidence>
<keyword evidence="8 14" id="KW-0175">Coiled coil</keyword>
<evidence type="ECO:0000256" key="5">
    <source>
        <dbReference type="ARBA" id="ARBA00022737"/>
    </source>
</evidence>
<feature type="domain" description="Laminin G" evidence="15">
    <location>
        <begin position="884"/>
        <end position="1074"/>
    </location>
</feature>
<dbReference type="GO" id="GO:0007155">
    <property type="term" value="P:cell adhesion"/>
    <property type="evidence" value="ECO:0007669"/>
    <property type="project" value="UniProtKB-KW"/>
</dbReference>
<feature type="non-terminal residue" evidence="18">
    <location>
        <position position="1"/>
    </location>
</feature>
<comment type="caution">
    <text evidence="13">Lacks conserved residue(s) required for the propagation of feature annotation.</text>
</comment>
<evidence type="ECO:0000256" key="3">
    <source>
        <dbReference type="ARBA" id="ARBA00022530"/>
    </source>
</evidence>
<dbReference type="PANTHER" id="PTHR15036">
    <property type="entry name" value="PIKACHURIN-LIKE PROTEIN"/>
    <property type="match status" value="1"/>
</dbReference>
<reference evidence="18" key="1">
    <citation type="submission" date="2020-07" db="EMBL/GenBank/DDBJ databases">
        <title>Multicomponent nature underlies the extraordinary mechanical properties of spider dragline silk.</title>
        <authorList>
            <person name="Kono N."/>
            <person name="Nakamura H."/>
            <person name="Mori M."/>
            <person name="Yoshida Y."/>
            <person name="Ohtoshi R."/>
            <person name="Malay A.D."/>
            <person name="Moran D.A.P."/>
            <person name="Tomita M."/>
            <person name="Numata K."/>
            <person name="Arakawa K."/>
        </authorList>
    </citation>
    <scope>NUCLEOTIDE SEQUENCE</scope>
</reference>
<feature type="domain" description="Laminin EGF-like" evidence="16">
    <location>
        <begin position="218"/>
        <end position="272"/>
    </location>
</feature>
<dbReference type="InterPro" id="IPR056863">
    <property type="entry name" value="LMN_ATRN_NET-like_EGF"/>
</dbReference>
<dbReference type="Proteomes" id="UP000887116">
    <property type="component" value="Unassembled WGS sequence"/>
</dbReference>
<dbReference type="SMART" id="SM00180">
    <property type="entry name" value="EGF_Lam"/>
    <property type="match status" value="3"/>
</dbReference>
<evidence type="ECO:0000259" key="15">
    <source>
        <dbReference type="PROSITE" id="PS50025"/>
    </source>
</evidence>
<dbReference type="GO" id="GO:0005604">
    <property type="term" value="C:basement membrane"/>
    <property type="evidence" value="ECO:0007669"/>
    <property type="project" value="UniProtKB-SubCell"/>
</dbReference>
<organism evidence="18 19">
    <name type="scientific">Trichonephila clavata</name>
    <name type="common">Joro spider</name>
    <name type="synonym">Nephila clavata</name>
    <dbReference type="NCBI Taxonomy" id="2740835"/>
    <lineage>
        <taxon>Eukaryota</taxon>
        <taxon>Metazoa</taxon>
        <taxon>Ecdysozoa</taxon>
        <taxon>Arthropoda</taxon>
        <taxon>Chelicerata</taxon>
        <taxon>Arachnida</taxon>
        <taxon>Araneae</taxon>
        <taxon>Araneomorphae</taxon>
        <taxon>Entelegynae</taxon>
        <taxon>Araneoidea</taxon>
        <taxon>Nephilidae</taxon>
        <taxon>Trichonephila</taxon>
    </lineage>
</organism>
<dbReference type="SUPFAM" id="SSF49899">
    <property type="entry name" value="Concanavalin A-like lectins/glucanases"/>
    <property type="match status" value="5"/>
</dbReference>
<evidence type="ECO:0000256" key="4">
    <source>
        <dbReference type="ARBA" id="ARBA00022729"/>
    </source>
</evidence>
<feature type="domain" description="Laminin IV type A" evidence="17">
    <location>
        <begin position="1"/>
        <end position="128"/>
    </location>
</feature>
<dbReference type="InterPro" id="IPR002049">
    <property type="entry name" value="LE_dom"/>
</dbReference>
<dbReference type="FunFam" id="2.10.25.10:FF:000242">
    <property type="entry name" value="Laminin subunit alpha 1"/>
    <property type="match status" value="1"/>
</dbReference>
<evidence type="ECO:0000256" key="7">
    <source>
        <dbReference type="ARBA" id="ARBA00022889"/>
    </source>
</evidence>
<feature type="disulfide bond" evidence="13">
    <location>
        <begin position="275"/>
        <end position="292"/>
    </location>
</feature>
<keyword evidence="5" id="KW-0677">Repeat</keyword>
<comment type="subcellular location">
    <subcellularLocation>
        <location evidence="1">Secreted</location>
        <location evidence="1">Extracellular space</location>
        <location evidence="1">Extracellular matrix</location>
        <location evidence="1">Basement membrane</location>
    </subcellularLocation>
</comment>
<gene>
    <name evidence="18" type="primary">Lama1</name>
    <name evidence="18" type="ORF">TNCT_211671</name>
</gene>
<evidence type="ECO:0000256" key="14">
    <source>
        <dbReference type="SAM" id="Coils"/>
    </source>
</evidence>
<feature type="disulfide bond" evidence="13">
    <location>
        <begin position="190"/>
        <end position="199"/>
    </location>
</feature>
<feature type="domain" description="Laminin G" evidence="15">
    <location>
        <begin position="1264"/>
        <end position="1466"/>
    </location>
</feature>
<dbReference type="Pfam" id="PF24973">
    <property type="entry name" value="EGF_LMN_ATRN"/>
    <property type="match status" value="1"/>
</dbReference>
<feature type="disulfide bond" evidence="13">
    <location>
        <begin position="243"/>
        <end position="252"/>
    </location>
</feature>
<dbReference type="PANTHER" id="PTHR15036:SF85">
    <property type="entry name" value="SP2353, ISOFORM A"/>
    <property type="match status" value="1"/>
</dbReference>
<dbReference type="InterPro" id="IPR050372">
    <property type="entry name" value="Neurexin-related_CASP"/>
</dbReference>
<dbReference type="OrthoDB" id="6423093at2759"/>
<sequence>TRSYNGVLKFSIESRSSKRYPDPLLFKYPLLILEGNARFVVHSPFLPMSGGKYSIRFHESAWRNYENPESRVTRTLLMLILQNVQHILIRATEGADVRIARLKDVSMEIAVPLSPTPASPYVAVGVEMCKCPKEYGGLSCQDPGKGYYRKRKLNFENSTDLFDQIGISVPCPCNGRSETCEPETGHCLNCRENTAGAFCDLCAKGFYGDPKLGPCNPCECPLVENSFSDTCEGDIYDHNCTNCLPGYEGKHCERCSLGYYGVPTMLGGNCLPCNCNPYGSLDRVCDRMTGQCFCRRGIGGRDCTMCKARHILTDVGCKSCDDECIGPLLNDVDFLVESYLKYNISSFAPPPWIPLLTLDNQTIALRKSITNYFHVLETGMNISQNFVAEFDFETLADLMYLRGRDINIRGPHLAFDSLEVKEDAEVLYKLLDKIWKRISESVQHLQEQGSNLNFSNAAVTEKISISKMILEEIKQKDIDEIRQEAEREMRKASQVSDAVKNAIMNVSTFSYEEETLNNLTNLFSEFIHLIERKVRLTSVQSSVIVCDSREVEESINRNLLQAENDRVLANQNLEKSAIMLAEALDFIQNVSFILDKVSPLQTLLENATEQLEYHRGILARLNPRYIQKFVIPAAEHAEHLSQQAMYLTNLFSATQVASQFPLLAAKVYDDIINNIEAAEQIAMQTYNTADRAYYEADPKTPDSISNQAILLRRKSERLMDDAAELKLDVQAAQIKLGKKKIILDKISDDIKLVLSSLQDFKENMDALPRNIGDKLHDTEDMHKSVKENMIGLHTKIEMLVDNIHSELYPKLDGLRIGSSAGLFNVTKTIDLAKATINKAVKKANNVESRVERVRTLNNQMQLSLRDLKNKILLARQKTSNIRVSLSADSAGICVRSFHPEIEPTSTSSIVLHYSVKTEAKDSLLLFLASSVTDDFMIVEMVDRKIRFLWNAGGGSQVIQHNLTIETNDEQLLKDDRWYKIEINRFGNVATLSVKPTPLGKKSDPYAVTGAAPAGYSKMDLDSNSFFYIGGTPKGYRVPRELKARNFAGCLSDVILEGKKVGLWNFITNQGCDGCKEGAAEVADFTAYSFRGDGYAILPQIKRYKKRSYGVTLRFKTFDEDALLFFAPNNANGDFVSLELRDGYVVYQFNLGSQSRSVLKTAQKYNTGNWVRLAAERENLQGRLAVEDEYHDGQLPANSPSTMDLQKSFLYYGGVPPNFTVNLWNGITFQKFFGCMKDLQIDSTPLDLLQNSSFGVEASCTDIPQKSVGFRGSGFIEMKGVPLNQETSFSFSFQTVQDSAVLLLSTFDTGKNFESKKPDFYSITLVSGQIEARFDGGNGEAKIETDDTYNDGNYHTITIMKTHRKVVMRVDDIEVGSDRLPKGSKDIDAPPQRGLYFGGFREGIDYNSMLSTAVPLFGSIKDAIFNNRILFFSEPVDFKGAGIGRTQKEWFGAEPPYAGVVQPLERCSEMASYNLEKRAVNFGDELFSHAKVAIGRKDFVHDFNVSFDLRTYYPNGLIALVKNGHSVSHFAVMLLGGRAVINIYDRKARRVSNPGYLNDGNWHHIEISKSGRHLLFRVDSKKKGLTMKVRRRVTLRSPMYVGGAPEEMEAIQKVVMESFKGCIRNFHLNGNYLDIASGELQNVGHCFSTIEPGAFFSGDAYAIYDNKFDLGIKLDIQMEFKTTRQNGILLALSEAYGVPSIALELDNGNIVISVLLGNEENPFSAVRTFESAYYVCDGQWHMVTAQYAHKTVTLKVDLFDVSIGMSQTIPLEPNTATPLYIGGIPEYLPTGAAHNRNNFVGCLRNIAINDRRVEWIDMAARHNVLSNACPTF</sequence>
<dbReference type="EMBL" id="BMAO01039752">
    <property type="protein sequence ID" value="GFR33465.1"/>
    <property type="molecule type" value="Genomic_DNA"/>
</dbReference>
<feature type="domain" description="Laminin EGF-like" evidence="16">
    <location>
        <begin position="273"/>
        <end position="319"/>
    </location>
</feature>
<feature type="domain" description="Laminin G" evidence="15">
    <location>
        <begin position="1478"/>
        <end position="1645"/>
    </location>
</feature>
<dbReference type="Pfam" id="PF02210">
    <property type="entry name" value="Laminin_G_2"/>
    <property type="match status" value="3"/>
</dbReference>
<keyword evidence="9 13" id="KW-1015">Disulfide bond</keyword>
<dbReference type="InterPro" id="IPR000034">
    <property type="entry name" value="Laminin_IV"/>
</dbReference>
<dbReference type="GO" id="GO:0005576">
    <property type="term" value="C:extracellular region"/>
    <property type="evidence" value="ECO:0007669"/>
    <property type="project" value="UniProtKB-ARBA"/>
</dbReference>
<keyword evidence="2" id="KW-0964">Secreted</keyword>
<evidence type="ECO:0000313" key="19">
    <source>
        <dbReference type="Proteomes" id="UP000887116"/>
    </source>
</evidence>
<protein>
    <submittedName>
        <fullName evidence="18">Laminin subunit alpha-1</fullName>
    </submittedName>
</protein>
<keyword evidence="6" id="KW-0084">Basement membrane</keyword>
<dbReference type="InterPro" id="IPR001791">
    <property type="entry name" value="Laminin_G"/>
</dbReference>
<evidence type="ECO:0000256" key="2">
    <source>
        <dbReference type="ARBA" id="ARBA00022525"/>
    </source>
</evidence>
<dbReference type="Pfam" id="PF00052">
    <property type="entry name" value="Laminin_B"/>
    <property type="match status" value="1"/>
</dbReference>
<dbReference type="PROSITE" id="PS01248">
    <property type="entry name" value="EGF_LAM_1"/>
    <property type="match status" value="1"/>
</dbReference>
<dbReference type="FunFam" id="2.10.25.10:FF:000065">
    <property type="entry name" value="Laminin subunit beta 1"/>
    <property type="match status" value="1"/>
</dbReference>
<feature type="coiled-coil region" evidence="14">
    <location>
        <begin position="829"/>
        <end position="877"/>
    </location>
</feature>
<feature type="coiled-coil region" evidence="14">
    <location>
        <begin position="471"/>
        <end position="502"/>
    </location>
</feature>
<proteinExistence type="predicted"/>
<feature type="domain" description="Laminin EGF-like" evidence="16">
    <location>
        <begin position="171"/>
        <end position="217"/>
    </location>
</feature>
<dbReference type="Pfam" id="PF00053">
    <property type="entry name" value="EGF_laminin"/>
    <property type="match status" value="2"/>
</dbReference>
<feature type="domain" description="Laminin G" evidence="15">
    <location>
        <begin position="1084"/>
        <end position="1259"/>
    </location>
</feature>
<evidence type="ECO:0000256" key="11">
    <source>
        <dbReference type="ARBA" id="ARBA00023292"/>
    </source>
</evidence>
<dbReference type="PROSITE" id="PS50027">
    <property type="entry name" value="EGF_LAM_2"/>
    <property type="match status" value="3"/>
</dbReference>
<dbReference type="CDD" id="cd00110">
    <property type="entry name" value="LamG"/>
    <property type="match status" value="5"/>
</dbReference>
<keyword evidence="19" id="KW-1185">Reference proteome</keyword>
<feature type="domain" description="Laminin G" evidence="15">
    <location>
        <begin position="1650"/>
        <end position="1828"/>
    </location>
</feature>
<dbReference type="CDD" id="cd00055">
    <property type="entry name" value="EGF_Lam"/>
    <property type="match status" value="3"/>
</dbReference>
<feature type="disulfide bond" evidence="13">
    <location>
        <begin position="294"/>
        <end position="303"/>
    </location>
</feature>
<keyword evidence="10" id="KW-0325">Glycoprotein</keyword>
<name>A0A8X6JFM4_TRICU</name>
<evidence type="ECO:0000259" key="17">
    <source>
        <dbReference type="PROSITE" id="PS51115"/>
    </source>
</evidence>
<dbReference type="Gene3D" id="2.10.25.10">
    <property type="entry name" value="Laminin"/>
    <property type="match status" value="3"/>
</dbReference>
<dbReference type="SUPFAM" id="SSF57196">
    <property type="entry name" value="EGF/Laminin"/>
    <property type="match status" value="3"/>
</dbReference>
<evidence type="ECO:0000259" key="16">
    <source>
        <dbReference type="PROSITE" id="PS50027"/>
    </source>
</evidence>
<dbReference type="PROSITE" id="PS50025">
    <property type="entry name" value="LAM_G_DOMAIN"/>
    <property type="match status" value="5"/>
</dbReference>
<dbReference type="GO" id="GO:0016020">
    <property type="term" value="C:membrane"/>
    <property type="evidence" value="ECO:0007669"/>
    <property type="project" value="UniProtKB-SubCell"/>
</dbReference>
<evidence type="ECO:0000256" key="9">
    <source>
        <dbReference type="ARBA" id="ARBA00023157"/>
    </source>
</evidence>
<feature type="disulfide bond" evidence="13">
    <location>
        <begin position="273"/>
        <end position="285"/>
    </location>
</feature>
<dbReference type="Gene3D" id="2.60.120.200">
    <property type="match status" value="5"/>
</dbReference>
<dbReference type="Pfam" id="PF00054">
    <property type="entry name" value="Laminin_G_1"/>
    <property type="match status" value="2"/>
</dbReference>
<keyword evidence="11 13" id="KW-0424">Laminin EGF-like domain</keyword>
<keyword evidence="7" id="KW-0130">Cell adhesion</keyword>
<dbReference type="SMART" id="SM00282">
    <property type="entry name" value="LamG"/>
    <property type="match status" value="5"/>
</dbReference>
<dbReference type="SMART" id="SM00281">
    <property type="entry name" value="LamB"/>
    <property type="match status" value="1"/>
</dbReference>
<accession>A0A8X6JFM4</accession>
<keyword evidence="4" id="KW-0732">Signal</keyword>
<dbReference type="InterPro" id="IPR013320">
    <property type="entry name" value="ConA-like_dom_sf"/>
</dbReference>
<evidence type="ECO:0000256" key="13">
    <source>
        <dbReference type="PROSITE-ProRule" id="PRU00460"/>
    </source>
</evidence>